<feature type="transmembrane region" description="Helical" evidence="1">
    <location>
        <begin position="90"/>
        <end position="109"/>
    </location>
</feature>
<accession>A0A379DAA5</accession>
<feature type="transmembrane region" description="Helical" evidence="1">
    <location>
        <begin position="145"/>
        <end position="165"/>
    </location>
</feature>
<reference evidence="2 3" key="1">
    <citation type="submission" date="2018-06" db="EMBL/GenBank/DDBJ databases">
        <authorList>
            <consortium name="Pathogen Informatics"/>
            <person name="Doyle S."/>
        </authorList>
    </citation>
    <scope>NUCLEOTIDE SEQUENCE [LARGE SCALE GENOMIC DNA]</scope>
    <source>
        <strain evidence="2 3">NCTC11088</strain>
    </source>
</reference>
<dbReference type="EMBL" id="UGTH01000001">
    <property type="protein sequence ID" value="SUB74532.1"/>
    <property type="molecule type" value="Genomic_DNA"/>
</dbReference>
<feature type="transmembrane region" description="Helical" evidence="1">
    <location>
        <begin position="12"/>
        <end position="32"/>
    </location>
</feature>
<dbReference type="RefSeq" id="WP_004822633.1">
    <property type="nucleotide sequence ID" value="NZ_UGTH01000001.1"/>
</dbReference>
<dbReference type="Proteomes" id="UP000254777">
    <property type="component" value="Unassembled WGS sequence"/>
</dbReference>
<feature type="transmembrane region" description="Helical" evidence="1">
    <location>
        <begin position="44"/>
        <end position="64"/>
    </location>
</feature>
<evidence type="ECO:0000313" key="3">
    <source>
        <dbReference type="Proteomes" id="UP000254777"/>
    </source>
</evidence>
<evidence type="ECO:0000313" key="2">
    <source>
        <dbReference type="EMBL" id="SUB74532.1"/>
    </source>
</evidence>
<feature type="transmembrane region" description="Helical" evidence="1">
    <location>
        <begin position="115"/>
        <end position="138"/>
    </location>
</feature>
<organism evidence="2 3">
    <name type="scientific">Peptoniphilus indolicus</name>
    <dbReference type="NCBI Taxonomy" id="33030"/>
    <lineage>
        <taxon>Bacteria</taxon>
        <taxon>Bacillati</taxon>
        <taxon>Bacillota</taxon>
        <taxon>Tissierellia</taxon>
        <taxon>Tissierellales</taxon>
        <taxon>Peptoniphilaceae</taxon>
        <taxon>Peptoniphilus</taxon>
    </lineage>
</organism>
<feature type="transmembrane region" description="Helical" evidence="1">
    <location>
        <begin position="177"/>
        <end position="197"/>
    </location>
</feature>
<evidence type="ECO:0008006" key="4">
    <source>
        <dbReference type="Google" id="ProtNLM"/>
    </source>
</evidence>
<dbReference type="AlphaFoldDB" id="A0A379DAA5"/>
<evidence type="ECO:0000256" key="1">
    <source>
        <dbReference type="SAM" id="Phobius"/>
    </source>
</evidence>
<keyword evidence="1" id="KW-0472">Membrane</keyword>
<keyword evidence="1" id="KW-1133">Transmembrane helix</keyword>
<keyword evidence="1" id="KW-0812">Transmembrane</keyword>
<dbReference type="Pfam" id="PF13346">
    <property type="entry name" value="ABC2_membrane_5"/>
    <property type="match status" value="1"/>
</dbReference>
<gene>
    <name evidence="2" type="ORF">NCTC11088_00280</name>
</gene>
<protein>
    <recommendedName>
        <fullName evidence="4">ABC-2 family transporter protein</fullName>
    </recommendedName>
</protein>
<dbReference type="InterPro" id="IPR025699">
    <property type="entry name" value="ABC2_memb-like"/>
</dbReference>
<proteinExistence type="predicted"/>
<sequence length="208" mass="23979">MKALMLKDFYIFRKTMLFQLIIIPLSQLYFIIKIFNEGANPANILPVCILLQIVFVMSVGGIVLTEGAEKVREYLRATPIGEREYLKSKFITQFLMVLFISFVEIGIFYGISRNLLIVGTLAFTACLCYFVSLLYIFFSLKLGKNYVTVLPVGLYFIAFILSANFPNLLSDFVTSSYILYFGMFIFLLDVVLNKLFFKILLKELENYE</sequence>
<name>A0A379DAA5_9FIRM</name>